<evidence type="ECO:0000256" key="2">
    <source>
        <dbReference type="HAMAP-Rule" id="MF_00758"/>
    </source>
</evidence>
<protein>
    <recommendedName>
        <fullName evidence="2">UPF0301 protein HNQ99_001936</fullName>
    </recommendedName>
</protein>
<dbReference type="EMBL" id="JACHOV010000006">
    <property type="protein sequence ID" value="MBB4641627.1"/>
    <property type="molecule type" value="Genomic_DNA"/>
</dbReference>
<proteinExistence type="inferred from homology"/>
<comment type="caution">
    <text evidence="3">The sequence shown here is derived from an EMBL/GenBank/DDBJ whole genome shotgun (WGS) entry which is preliminary data.</text>
</comment>
<dbReference type="AlphaFoldDB" id="A0A840HVI7"/>
<dbReference type="PANTHER" id="PTHR30327:SF1">
    <property type="entry name" value="UPF0301 PROTEIN YQGE"/>
    <property type="match status" value="1"/>
</dbReference>
<dbReference type="SUPFAM" id="SSF143456">
    <property type="entry name" value="VC0467-like"/>
    <property type="match status" value="1"/>
</dbReference>
<evidence type="ECO:0000313" key="4">
    <source>
        <dbReference type="Proteomes" id="UP000575068"/>
    </source>
</evidence>
<evidence type="ECO:0000256" key="1">
    <source>
        <dbReference type="ARBA" id="ARBA00009600"/>
    </source>
</evidence>
<accession>A0A840HVI7</accession>
<reference evidence="3 4" key="1">
    <citation type="submission" date="2020-08" db="EMBL/GenBank/DDBJ databases">
        <title>Genomic Encyclopedia of Type Strains, Phase IV (KMG-IV): sequencing the most valuable type-strain genomes for metagenomic binning, comparative biology and taxonomic classification.</title>
        <authorList>
            <person name="Goeker M."/>
        </authorList>
    </citation>
    <scope>NUCLEOTIDE SEQUENCE [LARGE SCALE GENOMIC DNA]</scope>
    <source>
        <strain evidence="3 4">DSM 7465</strain>
    </source>
</reference>
<dbReference type="Gene3D" id="3.40.1740.10">
    <property type="entry name" value="VC0467-like"/>
    <property type="match status" value="1"/>
</dbReference>
<gene>
    <name evidence="3" type="ORF">HNQ99_001936</name>
</gene>
<dbReference type="HAMAP" id="MF_00758">
    <property type="entry name" value="UPF0301"/>
    <property type="match status" value="1"/>
</dbReference>
<dbReference type="GO" id="GO:0005829">
    <property type="term" value="C:cytosol"/>
    <property type="evidence" value="ECO:0007669"/>
    <property type="project" value="TreeGrafter"/>
</dbReference>
<dbReference type="Proteomes" id="UP000575068">
    <property type="component" value="Unassembled WGS sequence"/>
</dbReference>
<organism evidence="3 4">
    <name type="scientific">Rhizorhapis suberifaciens</name>
    <name type="common">corky root of lettuce</name>
    <dbReference type="NCBI Taxonomy" id="13656"/>
    <lineage>
        <taxon>Bacteria</taxon>
        <taxon>Pseudomonadati</taxon>
        <taxon>Pseudomonadota</taxon>
        <taxon>Alphaproteobacteria</taxon>
        <taxon>Sphingomonadales</taxon>
        <taxon>Sphingomonadaceae</taxon>
        <taxon>Rhizorhapis</taxon>
    </lineage>
</organism>
<comment type="similarity">
    <text evidence="1 2">Belongs to the UPF0301 (AlgH) family.</text>
</comment>
<dbReference type="PANTHER" id="PTHR30327">
    <property type="entry name" value="UNCHARACTERIZED PROTEIN YQGE"/>
    <property type="match status" value="1"/>
</dbReference>
<keyword evidence="4" id="KW-1185">Reference proteome</keyword>
<name>A0A840HVI7_9SPHN</name>
<dbReference type="Pfam" id="PF02622">
    <property type="entry name" value="DUF179"/>
    <property type="match status" value="1"/>
</dbReference>
<sequence length="202" mass="21961">MQVRLDRQGEVRYSSTMDDAPFYSGSLLLAMPGIGDPNFERSVIALCAHDENGALGINIGQEIPGFSLRELLTQFDLPGENVPEVPVLRGGPVERQRGFVLHSLDWGGQDMLQVSDRWGLSGSLDVLKAISEGRGPTRYIVALGYAGWGKGQLEEEMTRHGWFVAPASDTILFSTDTRTRWTAAWSASGIDASLLANQSGHA</sequence>
<dbReference type="InterPro" id="IPR003774">
    <property type="entry name" value="AlgH-like"/>
</dbReference>
<evidence type="ECO:0000313" key="3">
    <source>
        <dbReference type="EMBL" id="MBB4641627.1"/>
    </source>
</evidence>